<dbReference type="PROSITE" id="PS01186">
    <property type="entry name" value="EGF_2"/>
    <property type="match status" value="1"/>
</dbReference>
<evidence type="ECO:0000256" key="8">
    <source>
        <dbReference type="ARBA" id="ARBA00023157"/>
    </source>
</evidence>
<dbReference type="Pfam" id="PF00058">
    <property type="entry name" value="Ldl_recept_b"/>
    <property type="match status" value="1"/>
</dbReference>
<keyword evidence="15" id="KW-1185">Reference proteome</keyword>
<dbReference type="PROSITE" id="PS50026">
    <property type="entry name" value="EGF_3"/>
    <property type="match status" value="1"/>
</dbReference>
<comment type="subcellular location">
    <subcellularLocation>
        <location evidence="1">Membrane</location>
        <topology evidence="1">Single-pass type I membrane protein</topology>
    </subcellularLocation>
</comment>
<sequence length="350" mass="38940">MNCRYKCSISRNGTGCYCEDGYEVGDDGRNCKDLDECNVYGTCSQTCINTDGSYACSCVEGYILQPDNKSCKAKNEPSDRPPVLLIASSETIEVLYLNGSKVSTPNSVKGNGINTLDFIYNKDTICWIESRESSSQLKCTKISKAGRLTDEWIINIAQYLHTLQLRSFCAQRGLVVCTRLQFEHKKLLYCTETCQCRQAHREVMEMTSPDIKQERADLVYTPTPTPRRQFTTVNPKQRLLANVGGSQLTLSAALLQSAASDYCSSLQRTASSSPDVASNRLLLRETELNDVQQMAIDWLTGNLYFVDHVSDRIFVCNHNGTVCITLIDLDLQNPKAIAVDPTSGRNGKIT</sequence>
<comment type="caution">
    <text evidence="11">Lacks conserved residue(s) required for the propagation of feature annotation.</text>
</comment>
<evidence type="ECO:0000256" key="5">
    <source>
        <dbReference type="ARBA" id="ARBA00022737"/>
    </source>
</evidence>
<organism evidence="14 15">
    <name type="scientific">Chelonia mydas</name>
    <name type="common">Green sea-turtle</name>
    <name type="synonym">Chelonia agassizi</name>
    <dbReference type="NCBI Taxonomy" id="8469"/>
    <lineage>
        <taxon>Eukaryota</taxon>
        <taxon>Metazoa</taxon>
        <taxon>Chordata</taxon>
        <taxon>Craniata</taxon>
        <taxon>Vertebrata</taxon>
        <taxon>Euteleostomi</taxon>
        <taxon>Archelosauria</taxon>
        <taxon>Testudinata</taxon>
        <taxon>Testudines</taxon>
        <taxon>Cryptodira</taxon>
        <taxon>Durocryptodira</taxon>
        <taxon>Americhelydia</taxon>
        <taxon>Chelonioidea</taxon>
        <taxon>Cheloniidae</taxon>
        <taxon>Chelonia</taxon>
    </lineage>
</organism>
<dbReference type="SMART" id="SM00181">
    <property type="entry name" value="EGF"/>
    <property type="match status" value="1"/>
</dbReference>
<dbReference type="InterPro" id="IPR000742">
    <property type="entry name" value="EGF"/>
</dbReference>
<dbReference type="InterPro" id="IPR000152">
    <property type="entry name" value="EGF-type_Asp/Asn_hydroxyl_site"/>
</dbReference>
<dbReference type="GO" id="GO:0043235">
    <property type="term" value="C:receptor complex"/>
    <property type="evidence" value="ECO:0007669"/>
    <property type="project" value="TreeGrafter"/>
</dbReference>
<gene>
    <name evidence="14" type="ORF">UY3_04847</name>
</gene>
<proteinExistence type="predicted"/>
<dbReference type="GO" id="GO:0005509">
    <property type="term" value="F:calcium ion binding"/>
    <property type="evidence" value="ECO:0007669"/>
    <property type="project" value="InterPro"/>
</dbReference>
<dbReference type="Proteomes" id="UP000031443">
    <property type="component" value="Unassembled WGS sequence"/>
</dbReference>
<evidence type="ECO:0000256" key="11">
    <source>
        <dbReference type="PROSITE-ProRule" id="PRU00076"/>
    </source>
</evidence>
<dbReference type="CDD" id="cd00054">
    <property type="entry name" value="EGF_CA"/>
    <property type="match status" value="1"/>
</dbReference>
<dbReference type="STRING" id="8469.M7BQG3"/>
<dbReference type="PROSITE" id="PS51120">
    <property type="entry name" value="LDLRB"/>
    <property type="match status" value="1"/>
</dbReference>
<dbReference type="SMART" id="SM00179">
    <property type="entry name" value="EGF_CA"/>
    <property type="match status" value="1"/>
</dbReference>
<accession>M7BQG3</accession>
<dbReference type="FunFam" id="2.10.25.10:FF:000009">
    <property type="entry name" value="Low-density lipoprotein receptor isoform 1"/>
    <property type="match status" value="1"/>
</dbReference>
<feature type="disulfide bond" evidence="11">
    <location>
        <begin position="37"/>
        <end position="47"/>
    </location>
</feature>
<keyword evidence="9 14" id="KW-0675">Receptor</keyword>
<dbReference type="eggNOG" id="KOG1215">
    <property type="taxonomic scope" value="Eukaryota"/>
</dbReference>
<keyword evidence="2 11" id="KW-0245">EGF-like domain</keyword>
<dbReference type="InterPro" id="IPR051221">
    <property type="entry name" value="LDLR-related"/>
</dbReference>
<evidence type="ECO:0000256" key="4">
    <source>
        <dbReference type="ARBA" id="ARBA00022692"/>
    </source>
</evidence>
<evidence type="ECO:0000259" key="13">
    <source>
        <dbReference type="PROSITE" id="PS50026"/>
    </source>
</evidence>
<dbReference type="SUPFAM" id="SSF63825">
    <property type="entry name" value="YWTD domain"/>
    <property type="match status" value="1"/>
</dbReference>
<evidence type="ECO:0000256" key="9">
    <source>
        <dbReference type="ARBA" id="ARBA00023170"/>
    </source>
</evidence>
<evidence type="ECO:0000256" key="7">
    <source>
        <dbReference type="ARBA" id="ARBA00023136"/>
    </source>
</evidence>
<evidence type="ECO:0000256" key="3">
    <source>
        <dbReference type="ARBA" id="ARBA00022583"/>
    </source>
</evidence>
<dbReference type="PANTHER" id="PTHR22722">
    <property type="entry name" value="LOW-DENSITY LIPOPROTEIN RECEPTOR-RELATED PROTEIN 2-RELATED"/>
    <property type="match status" value="1"/>
</dbReference>
<keyword evidence="8 11" id="KW-1015">Disulfide bond</keyword>
<dbReference type="GO" id="GO:0005041">
    <property type="term" value="F:low-density lipoprotein particle receptor activity"/>
    <property type="evidence" value="ECO:0007669"/>
    <property type="project" value="TreeGrafter"/>
</dbReference>
<evidence type="ECO:0000313" key="15">
    <source>
        <dbReference type="Proteomes" id="UP000031443"/>
    </source>
</evidence>
<dbReference type="GO" id="GO:0005886">
    <property type="term" value="C:plasma membrane"/>
    <property type="evidence" value="ECO:0007669"/>
    <property type="project" value="TreeGrafter"/>
</dbReference>
<dbReference type="InterPro" id="IPR000033">
    <property type="entry name" value="LDLR_classB_rpt"/>
</dbReference>
<dbReference type="PROSITE" id="PS00010">
    <property type="entry name" value="ASX_HYDROXYL"/>
    <property type="match status" value="1"/>
</dbReference>
<dbReference type="AlphaFoldDB" id="M7BQG3"/>
<dbReference type="InterPro" id="IPR011042">
    <property type="entry name" value="6-blade_b-propeller_TolB-like"/>
</dbReference>
<dbReference type="EMBL" id="KB520916">
    <property type="protein sequence ID" value="EMP37955.1"/>
    <property type="molecule type" value="Genomic_DNA"/>
</dbReference>
<keyword evidence="10" id="KW-0325">Glycoprotein</keyword>
<evidence type="ECO:0000313" key="14">
    <source>
        <dbReference type="EMBL" id="EMP37955.1"/>
    </source>
</evidence>
<keyword evidence="6" id="KW-1133">Transmembrane helix</keyword>
<evidence type="ECO:0000256" key="6">
    <source>
        <dbReference type="ARBA" id="ARBA00022989"/>
    </source>
</evidence>
<reference evidence="15" key="1">
    <citation type="journal article" date="2013" name="Nat. Genet.">
        <title>The draft genomes of soft-shell turtle and green sea turtle yield insights into the development and evolution of the turtle-specific body plan.</title>
        <authorList>
            <person name="Wang Z."/>
            <person name="Pascual-Anaya J."/>
            <person name="Zadissa A."/>
            <person name="Li W."/>
            <person name="Niimura Y."/>
            <person name="Huang Z."/>
            <person name="Li C."/>
            <person name="White S."/>
            <person name="Xiong Z."/>
            <person name="Fang D."/>
            <person name="Wang B."/>
            <person name="Ming Y."/>
            <person name="Chen Y."/>
            <person name="Zheng Y."/>
            <person name="Kuraku S."/>
            <person name="Pignatelli M."/>
            <person name="Herrero J."/>
            <person name="Beal K."/>
            <person name="Nozawa M."/>
            <person name="Li Q."/>
            <person name="Wang J."/>
            <person name="Zhang H."/>
            <person name="Yu L."/>
            <person name="Shigenobu S."/>
            <person name="Wang J."/>
            <person name="Liu J."/>
            <person name="Flicek P."/>
            <person name="Searle S."/>
            <person name="Wang J."/>
            <person name="Kuratani S."/>
            <person name="Yin Y."/>
            <person name="Aken B."/>
            <person name="Zhang G."/>
            <person name="Irie N."/>
        </authorList>
    </citation>
    <scope>NUCLEOTIDE SEQUENCE [LARGE SCALE GENOMIC DNA]</scope>
</reference>
<dbReference type="SUPFAM" id="SSF57196">
    <property type="entry name" value="EGF/Laminin"/>
    <property type="match status" value="1"/>
</dbReference>
<evidence type="ECO:0000256" key="1">
    <source>
        <dbReference type="ARBA" id="ARBA00004479"/>
    </source>
</evidence>
<dbReference type="PROSITE" id="PS01187">
    <property type="entry name" value="EGF_CA"/>
    <property type="match status" value="1"/>
</dbReference>
<keyword evidence="3" id="KW-0254">Endocytosis</keyword>
<dbReference type="InterPro" id="IPR001881">
    <property type="entry name" value="EGF-like_Ca-bd_dom"/>
</dbReference>
<dbReference type="Gene3D" id="2.10.25.10">
    <property type="entry name" value="Laminin"/>
    <property type="match status" value="1"/>
</dbReference>
<feature type="domain" description="EGF-like" evidence="13">
    <location>
        <begin position="33"/>
        <end position="72"/>
    </location>
</feature>
<dbReference type="SMART" id="SM00135">
    <property type="entry name" value="LY"/>
    <property type="match status" value="2"/>
</dbReference>
<keyword evidence="5" id="KW-0677">Repeat</keyword>
<keyword evidence="7" id="KW-0472">Membrane</keyword>
<evidence type="ECO:0000256" key="2">
    <source>
        <dbReference type="ARBA" id="ARBA00022536"/>
    </source>
</evidence>
<evidence type="ECO:0000256" key="10">
    <source>
        <dbReference type="ARBA" id="ARBA00023180"/>
    </source>
</evidence>
<dbReference type="Gene3D" id="2.120.10.30">
    <property type="entry name" value="TolB, C-terminal domain"/>
    <property type="match status" value="1"/>
</dbReference>
<dbReference type="InterPro" id="IPR018097">
    <property type="entry name" value="EGF_Ca-bd_CS"/>
</dbReference>
<keyword evidence="4" id="KW-0812">Transmembrane</keyword>
<dbReference type="GO" id="GO:0006897">
    <property type="term" value="P:endocytosis"/>
    <property type="evidence" value="ECO:0007669"/>
    <property type="project" value="UniProtKB-KW"/>
</dbReference>
<dbReference type="PANTHER" id="PTHR22722:SF5">
    <property type="entry name" value="LOW-DENSITY LIPOPROTEIN RECEPTOR-RELATED PROTEIN 1B"/>
    <property type="match status" value="1"/>
</dbReference>
<protein>
    <submittedName>
        <fullName evidence="14">Low-density lipoprotein receptor-related protein 1B</fullName>
    </submittedName>
</protein>
<name>M7BQG3_CHEMY</name>
<feature type="repeat" description="LDL-receptor class B" evidence="12">
    <location>
        <begin position="301"/>
        <end position="343"/>
    </location>
</feature>
<evidence type="ECO:0000256" key="12">
    <source>
        <dbReference type="PROSITE-ProRule" id="PRU00461"/>
    </source>
</evidence>
<dbReference type="Pfam" id="PF14670">
    <property type="entry name" value="FXa_inhibition"/>
    <property type="match status" value="1"/>
</dbReference>
<keyword evidence="14" id="KW-0449">Lipoprotein</keyword>